<reference evidence="2 3" key="1">
    <citation type="submission" date="2020-06" db="EMBL/GenBank/DDBJ databases">
        <title>Global-level population genomics: horizontal gene transfer, symbiosis and evolution in Rhizobia.</title>
        <authorList>
            <person name="Gai Y."/>
        </authorList>
    </citation>
    <scope>NUCLEOTIDE SEQUENCE [LARGE SCALE GENOMIC DNA]</scope>
    <source>
        <strain evidence="2 3">PLR6_1b</strain>
    </source>
</reference>
<protein>
    <recommendedName>
        <fullName evidence="4">Outer membrane protein assembly factor BamE</fullName>
    </recommendedName>
</protein>
<accession>A0ABS7LMQ7</accession>
<evidence type="ECO:0000313" key="2">
    <source>
        <dbReference type="EMBL" id="MBY3592361.1"/>
    </source>
</evidence>
<evidence type="ECO:0008006" key="4">
    <source>
        <dbReference type="Google" id="ProtNLM"/>
    </source>
</evidence>
<proteinExistence type="predicted"/>
<dbReference type="RefSeq" id="WP_222012434.1">
    <property type="nucleotide sequence ID" value="NZ_JABTXI010000008.1"/>
</dbReference>
<comment type="caution">
    <text evidence="2">The sequence shown here is derived from an EMBL/GenBank/DDBJ whole genome shotgun (WGS) entry which is preliminary data.</text>
</comment>
<feature type="signal peptide" evidence="1">
    <location>
        <begin position="1"/>
        <end position="24"/>
    </location>
</feature>
<keyword evidence="1" id="KW-0732">Signal</keyword>
<name>A0ABS7LMQ7_9HYPH</name>
<dbReference type="Proteomes" id="UP000720124">
    <property type="component" value="Unassembled WGS sequence"/>
</dbReference>
<dbReference type="PROSITE" id="PS51257">
    <property type="entry name" value="PROKAR_LIPOPROTEIN"/>
    <property type="match status" value="1"/>
</dbReference>
<sequence length="144" mass="15570">MKRGLFERVRLLFALAVLAGCVSAGDDDAKIIRAVAGLKGQPRDSVIAALGPPNRTTIENGRTTSYWLMTEVEQYVGVSNKRTVSRLNGNNSVSESMGVKLKEHRHECFIEIKSDPSAIIITSEIIGSAVGCSAVVTKLNLRRA</sequence>
<keyword evidence="3" id="KW-1185">Reference proteome</keyword>
<evidence type="ECO:0000313" key="3">
    <source>
        <dbReference type="Proteomes" id="UP000720124"/>
    </source>
</evidence>
<gene>
    <name evidence="2" type="ORF">HJA87_21140</name>
</gene>
<dbReference type="EMBL" id="JABTXI010000008">
    <property type="protein sequence ID" value="MBY3592361.1"/>
    <property type="molecule type" value="Genomic_DNA"/>
</dbReference>
<evidence type="ECO:0000256" key="1">
    <source>
        <dbReference type="SAM" id="SignalP"/>
    </source>
</evidence>
<organism evidence="2 3">
    <name type="scientific">Rhizobium bangladeshense</name>
    <dbReference type="NCBI Taxonomy" id="1138189"/>
    <lineage>
        <taxon>Bacteria</taxon>
        <taxon>Pseudomonadati</taxon>
        <taxon>Pseudomonadota</taxon>
        <taxon>Alphaproteobacteria</taxon>
        <taxon>Hyphomicrobiales</taxon>
        <taxon>Rhizobiaceae</taxon>
        <taxon>Rhizobium/Agrobacterium group</taxon>
        <taxon>Rhizobium</taxon>
    </lineage>
</organism>
<feature type="chain" id="PRO_5045051497" description="Outer membrane protein assembly factor BamE" evidence="1">
    <location>
        <begin position="25"/>
        <end position="144"/>
    </location>
</feature>